<dbReference type="InterPro" id="IPR004919">
    <property type="entry name" value="GmrSD_N"/>
</dbReference>
<evidence type="ECO:0000259" key="1">
    <source>
        <dbReference type="Pfam" id="PF03235"/>
    </source>
</evidence>
<organism evidence="3 4">
    <name type="scientific">Limnohabitans planktonicus II-D5</name>
    <dbReference type="NCBI Taxonomy" id="1293045"/>
    <lineage>
        <taxon>Bacteria</taxon>
        <taxon>Pseudomonadati</taxon>
        <taxon>Pseudomonadota</taxon>
        <taxon>Betaproteobacteria</taxon>
        <taxon>Burkholderiales</taxon>
        <taxon>Comamonadaceae</taxon>
        <taxon>Limnohabitans</taxon>
    </lineage>
</organism>
<feature type="domain" description="GmrSD restriction endonucleases N-terminal" evidence="1">
    <location>
        <begin position="12"/>
        <end position="238"/>
    </location>
</feature>
<dbReference type="Pfam" id="PF03235">
    <property type="entry name" value="GmrSD_N"/>
    <property type="match status" value="1"/>
</dbReference>
<reference evidence="3" key="1">
    <citation type="submission" date="2017-04" db="EMBL/GenBank/DDBJ databases">
        <title>Unexpected and diverse lifestyles within the genus Limnohabitans.</title>
        <authorList>
            <person name="Kasalicky V."/>
            <person name="Mehrshad M."/>
            <person name="Andrei S.-A."/>
            <person name="Salcher M."/>
            <person name="Kratochvilova H."/>
            <person name="Simek K."/>
            <person name="Ghai R."/>
        </authorList>
    </citation>
    <scope>NUCLEOTIDE SEQUENCE [LARGE SCALE GENOMIC DNA]</scope>
    <source>
        <strain evidence="3">II-D5</strain>
    </source>
</reference>
<evidence type="ECO:0008006" key="5">
    <source>
        <dbReference type="Google" id="ProtNLM"/>
    </source>
</evidence>
<dbReference type="InterPro" id="IPR011089">
    <property type="entry name" value="GmrSD_C"/>
</dbReference>
<accession>A0A2T7U8J2</accession>
<proteinExistence type="predicted"/>
<dbReference type="EMBL" id="LFYT02000046">
    <property type="protein sequence ID" value="PVE40984.1"/>
    <property type="molecule type" value="Genomic_DNA"/>
</dbReference>
<dbReference type="STRING" id="1293045.H663_14705"/>
<gene>
    <name evidence="3" type="ORF">H663_019505</name>
</gene>
<comment type="caution">
    <text evidence="3">The sequence shown here is derived from an EMBL/GenBank/DDBJ whole genome shotgun (WGS) entry which is preliminary data.</text>
</comment>
<dbReference type="PANTHER" id="PTHR35149">
    <property type="entry name" value="SLL5132 PROTEIN"/>
    <property type="match status" value="1"/>
</dbReference>
<dbReference type="PANTHER" id="PTHR35149:SF2">
    <property type="entry name" value="DUF262 DOMAIN-CONTAINING PROTEIN"/>
    <property type="match status" value="1"/>
</dbReference>
<evidence type="ECO:0000313" key="3">
    <source>
        <dbReference type="EMBL" id="PVE40984.1"/>
    </source>
</evidence>
<dbReference type="RefSeq" id="WP_053174367.1">
    <property type="nucleotide sequence ID" value="NZ_LFYT02000046.1"/>
</dbReference>
<evidence type="ECO:0000313" key="4">
    <source>
        <dbReference type="Proteomes" id="UP000037507"/>
    </source>
</evidence>
<feature type="domain" description="GmrSD restriction endonucleases C-terminal" evidence="2">
    <location>
        <begin position="433"/>
        <end position="564"/>
    </location>
</feature>
<evidence type="ECO:0000259" key="2">
    <source>
        <dbReference type="Pfam" id="PF07510"/>
    </source>
</evidence>
<keyword evidence="4" id="KW-1185">Reference proteome</keyword>
<sequence length="584" mass="68429">MSKLTVVQKTIFKLLADNDANFLIPDYQRPYAWDEEQCKTLWDDIFTFAFPNNNSEAFDENGEEYFLGSIVAYKNTDKKLEIIDGQQRLTTTLLILRAFYDKFSNMQDERSKKMREKIEACIWKTNVFGEADKSILKIDSEVATDDDKQEFLELLKTGIVIPGSKSQYVKNYQFFQKQIDSFLQGFASYFLYFPARFLERCIFLAIEAESQDAALRIFSTLNDRGRPLSDADIFKSHLYKYYRTKDRKDEFIDRWKTLEEVATSVFGSSSSGSMDELFTRYMYFLRAKEKIKVSTTEALRKFYERNSYIYLRQDGTLSDLEVLADFWKKISLQDQDYFSEDALKKLFVLNYAPNGMWQNITSVYFLVNRGVDEELNDEQFCKFLDKITAFTFVSAIANPGVNALRTPVYDEMINIIDEKSIGFSKYKFNEAQTRSMFENFSFSNQRSITRSMLTWYAFTFDDQKLLNIKHEFDIEHIYSKKRQQIEVGLKIEGSLESLGNKILLENSINVRASDYRFEDKKSIYSGAQRRSKNKDASKIAEINELIKLSSFNERHIKNRNKMILDKFFEFLSVEGLLADVHSIS</sequence>
<dbReference type="Proteomes" id="UP000037507">
    <property type="component" value="Unassembled WGS sequence"/>
</dbReference>
<protein>
    <recommendedName>
        <fullName evidence="5">DUF262 domain-containing protein</fullName>
    </recommendedName>
</protein>
<dbReference type="OrthoDB" id="3654724at2"/>
<dbReference type="AlphaFoldDB" id="A0A2T7U8J2"/>
<dbReference type="Pfam" id="PF07510">
    <property type="entry name" value="GmrSD_C"/>
    <property type="match status" value="1"/>
</dbReference>
<name>A0A2T7U8J2_9BURK</name>